<feature type="region of interest" description="Disordered" evidence="1">
    <location>
        <begin position="1"/>
        <end position="61"/>
    </location>
</feature>
<proteinExistence type="predicted"/>
<comment type="caution">
    <text evidence="3">The sequence shown here is derived from an EMBL/GenBank/DDBJ whole genome shotgun (WGS) entry which is preliminary data.</text>
</comment>
<dbReference type="Proteomes" id="UP000298030">
    <property type="component" value="Unassembled WGS sequence"/>
</dbReference>
<protein>
    <recommendedName>
        <fullName evidence="2">CxC2-like cysteine cluster KDZ transposase-associated domain-containing protein</fullName>
    </recommendedName>
</protein>
<dbReference type="OrthoDB" id="3143151at2759"/>
<dbReference type="AlphaFoldDB" id="A0A4Y7SG87"/>
<name>A0A4Y7SG87_COPMI</name>
<feature type="compositionally biased region" description="Polar residues" evidence="1">
    <location>
        <begin position="45"/>
        <end position="55"/>
    </location>
</feature>
<evidence type="ECO:0000259" key="2">
    <source>
        <dbReference type="Pfam" id="PF18803"/>
    </source>
</evidence>
<dbReference type="Pfam" id="PF18803">
    <property type="entry name" value="CxC2"/>
    <property type="match status" value="1"/>
</dbReference>
<sequence>MGRRDYSMGNRVTQTHSSATVDARGNLRFQHQTRQARSPEKSQAPAESSAPTTPSHPCLFGEPNGYPVGFDMDSLEFDYGLADQPQYTLPHRKTKTQTEYLAEFKQDHLFPWIEVILEREGPQGKRECSSTGCTQPFHRVETWNKSHYSPNWLWAAGVCIYLGHDGKPCPNPASTACDELLGTSDKEWADLCRDGFAYNAAPPGNTKTFNGGTMVTVVHTNGVHHLPVVRCGCEGREREMVNDFLKLGLWPASFERVETVFSVDVLKDSLLSFLECHTTASQYFSRLRRCTNYAFPETVTNRYVELHRMTRQYLHMKELIEFGFAHNGKKPGDGELAWFCAACPQPDINYKRKEPQRSSSLGCGNKDVDLKSGEGHMVCSHKFDEYLADSTELPTKNECNQHKALNDRSKITQGCDVTGVGSMACMRHGCFVPGCQVNFQVGERQKNMDYCTSKGWAYGDLSEADYLLFGYDVNCQYHKKHQARQGSQLESGVLPSICHDFHSWVGCALAEILEARWSVLNRAAPSLRYMTLPHRTEMLDALMNDNNWKAMVGVGGAPVKYIYSSYTKGLDKHAVAEEEFAKLDKGLDKNPELRKEWEALDDQAAFNRLYDVTVMDIYMAKTKKAPRRVDIEVKLADLMDWITACMEHQHEQQSIEADDKANGPFATAHQLLEIAQRKTAACRKHMELVETAGKLFPEVPFDELSLIETLRTTITLREMARSGDNACSSSALVKREAYQEPVPLPSRIRELPEVLSAAREFEIELRVGEANDALASIREGIAYKSYTYLENIRPAKSKVKKTRGWTTIKTQDDELKTHVRRYKECRKALVQLGADDAILRRFQVLSEKEGHLRTVTAIAEPNARGQMSEKAAWFWGMDMAEDANGNPYMGELHRVMWLRKRAVRDRWAEELELLTCEMEWTKNYFKNKQREWRAIRAGA</sequence>
<dbReference type="InterPro" id="IPR041457">
    <property type="entry name" value="CxC2_KDZ-assoc"/>
</dbReference>
<evidence type="ECO:0000256" key="1">
    <source>
        <dbReference type="SAM" id="MobiDB-lite"/>
    </source>
</evidence>
<reference evidence="3 4" key="1">
    <citation type="journal article" date="2019" name="Nat. Ecol. Evol.">
        <title>Megaphylogeny resolves global patterns of mushroom evolution.</title>
        <authorList>
            <person name="Varga T."/>
            <person name="Krizsan K."/>
            <person name="Foldi C."/>
            <person name="Dima B."/>
            <person name="Sanchez-Garcia M."/>
            <person name="Sanchez-Ramirez S."/>
            <person name="Szollosi G.J."/>
            <person name="Szarkandi J.G."/>
            <person name="Papp V."/>
            <person name="Albert L."/>
            <person name="Andreopoulos W."/>
            <person name="Angelini C."/>
            <person name="Antonin V."/>
            <person name="Barry K.W."/>
            <person name="Bougher N.L."/>
            <person name="Buchanan P."/>
            <person name="Buyck B."/>
            <person name="Bense V."/>
            <person name="Catcheside P."/>
            <person name="Chovatia M."/>
            <person name="Cooper J."/>
            <person name="Damon W."/>
            <person name="Desjardin D."/>
            <person name="Finy P."/>
            <person name="Geml J."/>
            <person name="Haridas S."/>
            <person name="Hughes K."/>
            <person name="Justo A."/>
            <person name="Karasinski D."/>
            <person name="Kautmanova I."/>
            <person name="Kiss B."/>
            <person name="Kocsube S."/>
            <person name="Kotiranta H."/>
            <person name="LaButti K.M."/>
            <person name="Lechner B.E."/>
            <person name="Liimatainen K."/>
            <person name="Lipzen A."/>
            <person name="Lukacs Z."/>
            <person name="Mihaltcheva S."/>
            <person name="Morgado L.N."/>
            <person name="Niskanen T."/>
            <person name="Noordeloos M.E."/>
            <person name="Ohm R.A."/>
            <person name="Ortiz-Santana B."/>
            <person name="Ovrebo C."/>
            <person name="Racz N."/>
            <person name="Riley R."/>
            <person name="Savchenko A."/>
            <person name="Shiryaev A."/>
            <person name="Soop K."/>
            <person name="Spirin V."/>
            <person name="Szebenyi C."/>
            <person name="Tomsovsky M."/>
            <person name="Tulloss R.E."/>
            <person name="Uehling J."/>
            <person name="Grigoriev I.V."/>
            <person name="Vagvolgyi C."/>
            <person name="Papp T."/>
            <person name="Martin F.M."/>
            <person name="Miettinen O."/>
            <person name="Hibbett D.S."/>
            <person name="Nagy L.G."/>
        </authorList>
    </citation>
    <scope>NUCLEOTIDE SEQUENCE [LARGE SCALE GENOMIC DNA]</scope>
    <source>
        <strain evidence="3 4">FP101781</strain>
    </source>
</reference>
<dbReference type="InterPro" id="IPR040521">
    <property type="entry name" value="KDZ"/>
</dbReference>
<evidence type="ECO:0000313" key="4">
    <source>
        <dbReference type="Proteomes" id="UP000298030"/>
    </source>
</evidence>
<organism evidence="3 4">
    <name type="scientific">Coprinellus micaceus</name>
    <name type="common">Glistening ink-cap mushroom</name>
    <name type="synonym">Coprinus micaceus</name>
    <dbReference type="NCBI Taxonomy" id="71717"/>
    <lineage>
        <taxon>Eukaryota</taxon>
        <taxon>Fungi</taxon>
        <taxon>Dikarya</taxon>
        <taxon>Basidiomycota</taxon>
        <taxon>Agaricomycotina</taxon>
        <taxon>Agaricomycetes</taxon>
        <taxon>Agaricomycetidae</taxon>
        <taxon>Agaricales</taxon>
        <taxon>Agaricineae</taxon>
        <taxon>Psathyrellaceae</taxon>
        <taxon>Coprinellus</taxon>
    </lineage>
</organism>
<accession>A0A4Y7SG87</accession>
<dbReference type="Pfam" id="PF18758">
    <property type="entry name" value="KDZ"/>
    <property type="match status" value="1"/>
</dbReference>
<keyword evidence="4" id="KW-1185">Reference proteome</keyword>
<dbReference type="EMBL" id="QPFP01000154">
    <property type="protein sequence ID" value="TEB20152.1"/>
    <property type="molecule type" value="Genomic_DNA"/>
</dbReference>
<evidence type="ECO:0000313" key="3">
    <source>
        <dbReference type="EMBL" id="TEB20152.1"/>
    </source>
</evidence>
<feature type="compositionally biased region" description="Polar residues" evidence="1">
    <location>
        <begin position="10"/>
        <end position="20"/>
    </location>
</feature>
<feature type="domain" description="CxC2-like cysteine cluster KDZ transposase-associated" evidence="2">
    <location>
        <begin position="212"/>
        <end position="292"/>
    </location>
</feature>
<gene>
    <name evidence="3" type="ORF">FA13DRAFT_1801349</name>
</gene>